<dbReference type="KEGG" id="cvn:111131587"/>
<dbReference type="Gene3D" id="2.10.25.10">
    <property type="entry name" value="Laminin"/>
    <property type="match status" value="1"/>
</dbReference>
<dbReference type="RefSeq" id="XP_022334899.1">
    <property type="nucleotide sequence ID" value="XM_022479191.1"/>
</dbReference>
<keyword evidence="1" id="KW-1015">Disulfide bond</keyword>
<gene>
    <name evidence="6" type="primary">LOC111131617</name>
    <name evidence="5" type="synonym">LOC111131587</name>
</gene>
<protein>
    <submittedName>
        <fullName evidence="5">Uncharacterized protein LOC111131587</fullName>
    </submittedName>
    <submittedName>
        <fullName evidence="6">Uncharacterized protein LOC111131617</fullName>
    </submittedName>
</protein>
<feature type="signal peptide" evidence="2">
    <location>
        <begin position="1"/>
        <end position="21"/>
    </location>
</feature>
<dbReference type="AlphaFoldDB" id="A0A8B8E311"/>
<feature type="chain" id="PRO_5044666380" evidence="2">
    <location>
        <begin position="22"/>
        <end position="113"/>
    </location>
</feature>
<sequence>MSGSKRPAFLCLCCLVAGAKCLILQGMSPGILGNHRDQSATSSGTTIADVIRPRTHRLPCTQQEIESIGCLNGGTCFALMMEDRSIHCLCRENYYGLNCYMYYPWHIDFSEFG</sequence>
<evidence type="ECO:0000259" key="3">
    <source>
        <dbReference type="PROSITE" id="PS50026"/>
    </source>
</evidence>
<proteinExistence type="predicted"/>
<dbReference type="OrthoDB" id="6141251at2759"/>
<keyword evidence="4" id="KW-1185">Reference proteome</keyword>
<organism evidence="4 6">
    <name type="scientific">Crassostrea virginica</name>
    <name type="common">Eastern oyster</name>
    <dbReference type="NCBI Taxonomy" id="6565"/>
    <lineage>
        <taxon>Eukaryota</taxon>
        <taxon>Metazoa</taxon>
        <taxon>Spiralia</taxon>
        <taxon>Lophotrochozoa</taxon>
        <taxon>Mollusca</taxon>
        <taxon>Bivalvia</taxon>
        <taxon>Autobranchia</taxon>
        <taxon>Pteriomorphia</taxon>
        <taxon>Ostreida</taxon>
        <taxon>Ostreoidea</taxon>
        <taxon>Ostreidae</taxon>
        <taxon>Crassostrea</taxon>
    </lineage>
</organism>
<evidence type="ECO:0000256" key="1">
    <source>
        <dbReference type="PROSITE-ProRule" id="PRU00076"/>
    </source>
</evidence>
<keyword evidence="1" id="KW-0245">EGF-like domain</keyword>
<feature type="disulfide bond" evidence="1">
    <location>
        <begin position="90"/>
        <end position="99"/>
    </location>
</feature>
<accession>A0A8B8E311</accession>
<evidence type="ECO:0000256" key="2">
    <source>
        <dbReference type="SAM" id="SignalP"/>
    </source>
</evidence>
<dbReference type="PROSITE" id="PS00022">
    <property type="entry name" value="EGF_1"/>
    <property type="match status" value="1"/>
</dbReference>
<keyword evidence="2" id="KW-0732">Signal</keyword>
<dbReference type="GeneID" id="111131617"/>
<comment type="caution">
    <text evidence="1">Lacks conserved residue(s) required for the propagation of feature annotation.</text>
</comment>
<dbReference type="InterPro" id="IPR000742">
    <property type="entry name" value="EGF"/>
</dbReference>
<evidence type="ECO:0000313" key="5">
    <source>
        <dbReference type="RefSeq" id="XP_022334899.1"/>
    </source>
</evidence>
<reference evidence="5 6" key="1">
    <citation type="submission" date="2025-04" db="UniProtKB">
        <authorList>
            <consortium name="RefSeq"/>
        </authorList>
    </citation>
    <scope>IDENTIFICATION</scope>
    <source>
        <tissue evidence="5 6">Whole sample</tissue>
    </source>
</reference>
<feature type="domain" description="EGF-like" evidence="3">
    <location>
        <begin position="56"/>
        <end position="100"/>
    </location>
</feature>
<evidence type="ECO:0000313" key="4">
    <source>
        <dbReference type="Proteomes" id="UP000694844"/>
    </source>
</evidence>
<evidence type="ECO:0000313" key="6">
    <source>
        <dbReference type="RefSeq" id="XP_022334937.1"/>
    </source>
</evidence>
<dbReference type="RefSeq" id="XP_022334937.1">
    <property type="nucleotide sequence ID" value="XM_022479229.1"/>
</dbReference>
<dbReference type="PROSITE" id="PS50026">
    <property type="entry name" value="EGF_3"/>
    <property type="match status" value="1"/>
</dbReference>
<dbReference type="KEGG" id="cvn:111131617"/>
<name>A0A8B8E311_CRAVI</name>
<dbReference type="Proteomes" id="UP000694844">
    <property type="component" value="Chromosome 4"/>
</dbReference>
<dbReference type="SUPFAM" id="SSF57196">
    <property type="entry name" value="EGF/Laminin"/>
    <property type="match status" value="1"/>
</dbReference>